<reference evidence="4 5" key="1">
    <citation type="submission" date="2018-10" db="EMBL/GenBank/DDBJ databases">
        <authorList>
            <person name="Perry B.J."/>
            <person name="Sullivan J.T."/>
            <person name="Murphy R.J.T."/>
            <person name="Ramsay J.P."/>
            <person name="Ronson C.W."/>
        </authorList>
    </citation>
    <scope>NUCLEOTIDE SEQUENCE [LARGE SCALE GENOMIC DNA]</scope>
    <source>
        <strain evidence="4 5">NZP2014</strain>
    </source>
</reference>
<keyword evidence="1 2" id="KW-0238">DNA-binding</keyword>
<dbReference type="Pfam" id="PF00440">
    <property type="entry name" value="TetR_N"/>
    <property type="match status" value="1"/>
</dbReference>
<feature type="domain" description="HTH tetR-type" evidence="3">
    <location>
        <begin position="6"/>
        <end position="66"/>
    </location>
</feature>
<dbReference type="PANTHER" id="PTHR30055:SF148">
    <property type="entry name" value="TETR-FAMILY TRANSCRIPTIONAL REGULATOR"/>
    <property type="match status" value="1"/>
</dbReference>
<dbReference type="InterPro" id="IPR050109">
    <property type="entry name" value="HTH-type_TetR-like_transc_reg"/>
</dbReference>
<dbReference type="KEGG" id="merd:EB233_07500"/>
<keyword evidence="5" id="KW-1185">Reference proteome</keyword>
<dbReference type="PANTHER" id="PTHR30055">
    <property type="entry name" value="HTH-TYPE TRANSCRIPTIONAL REGULATOR RUTR"/>
    <property type="match status" value="1"/>
</dbReference>
<organism evidence="4 5">
    <name type="scientific">Mesorhizobium erdmanii</name>
    <dbReference type="NCBI Taxonomy" id="1777866"/>
    <lineage>
        <taxon>Bacteria</taxon>
        <taxon>Pseudomonadati</taxon>
        <taxon>Pseudomonadota</taxon>
        <taxon>Alphaproteobacteria</taxon>
        <taxon>Hyphomicrobiales</taxon>
        <taxon>Phyllobacteriaceae</taxon>
        <taxon>Mesorhizobium</taxon>
    </lineage>
</organism>
<feature type="DNA-binding region" description="H-T-H motif" evidence="2">
    <location>
        <begin position="29"/>
        <end position="48"/>
    </location>
</feature>
<evidence type="ECO:0000256" key="2">
    <source>
        <dbReference type="PROSITE-ProRule" id="PRU00335"/>
    </source>
</evidence>
<dbReference type="Pfam" id="PF17937">
    <property type="entry name" value="TetR_C_28"/>
    <property type="match status" value="1"/>
</dbReference>
<evidence type="ECO:0000256" key="1">
    <source>
        <dbReference type="ARBA" id="ARBA00023125"/>
    </source>
</evidence>
<dbReference type="PRINTS" id="PR00455">
    <property type="entry name" value="HTHTETR"/>
</dbReference>
<evidence type="ECO:0000313" key="5">
    <source>
        <dbReference type="Proteomes" id="UP000503339"/>
    </source>
</evidence>
<accession>A0A6M7UF74</accession>
<dbReference type="InterPro" id="IPR041479">
    <property type="entry name" value="TetR_CgmR_C"/>
</dbReference>
<name>A0A6M7UF74_9HYPH</name>
<dbReference type="GO" id="GO:0003700">
    <property type="term" value="F:DNA-binding transcription factor activity"/>
    <property type="evidence" value="ECO:0007669"/>
    <property type="project" value="TreeGrafter"/>
</dbReference>
<dbReference type="Proteomes" id="UP000503339">
    <property type="component" value="Chromosome"/>
</dbReference>
<dbReference type="GO" id="GO:0000976">
    <property type="term" value="F:transcription cis-regulatory region binding"/>
    <property type="evidence" value="ECO:0007669"/>
    <property type="project" value="TreeGrafter"/>
</dbReference>
<dbReference type="PROSITE" id="PS50977">
    <property type="entry name" value="HTH_TETR_2"/>
    <property type="match status" value="1"/>
</dbReference>
<proteinExistence type="predicted"/>
<dbReference type="AlphaFoldDB" id="A0A6M7UF74"/>
<sequence length="189" mass="20353">MRAQRPNSREKILAAAADVARESGPGSLSLDAVASRAGVSKGGLLYNFPTKAKLMQGLVEGYLRDFEHALETANGNDSGGNPLAVYIKLSANDCEEKQPSASWIFSAIAEDPDFMTPIKTFKQQLFERLKGETSDLKSLLVCYVAIEGLRSMNLFDSGVLSKHERELLVASLLEIAGSPDAEQASGMQS</sequence>
<dbReference type="InterPro" id="IPR001647">
    <property type="entry name" value="HTH_TetR"/>
</dbReference>
<dbReference type="SUPFAM" id="SSF46689">
    <property type="entry name" value="Homeodomain-like"/>
    <property type="match status" value="1"/>
</dbReference>
<dbReference type="EMBL" id="CP033361">
    <property type="protein sequence ID" value="QKC75406.1"/>
    <property type="molecule type" value="Genomic_DNA"/>
</dbReference>
<evidence type="ECO:0000259" key="3">
    <source>
        <dbReference type="PROSITE" id="PS50977"/>
    </source>
</evidence>
<dbReference type="RefSeq" id="WP_064990773.1">
    <property type="nucleotide sequence ID" value="NZ_CP033361.1"/>
</dbReference>
<evidence type="ECO:0000313" key="4">
    <source>
        <dbReference type="EMBL" id="QKC75406.1"/>
    </source>
</evidence>
<dbReference type="InterPro" id="IPR009057">
    <property type="entry name" value="Homeodomain-like_sf"/>
</dbReference>
<protein>
    <submittedName>
        <fullName evidence="4">TetR/AcrR family transcriptional regulator</fullName>
    </submittedName>
</protein>
<dbReference type="Gene3D" id="1.10.357.10">
    <property type="entry name" value="Tetracycline Repressor, domain 2"/>
    <property type="match status" value="1"/>
</dbReference>
<gene>
    <name evidence="4" type="ORF">EB233_07500</name>
</gene>